<evidence type="ECO:0000256" key="6">
    <source>
        <dbReference type="ARBA" id="ARBA00018569"/>
    </source>
</evidence>
<dbReference type="RefSeq" id="WP_317980902.1">
    <property type="nucleotide sequence ID" value="NZ_BTCL01000014.1"/>
</dbReference>
<comment type="cofactor">
    <cofactor evidence="2 10">
        <name>NAD(+)</name>
        <dbReference type="ChEBI" id="CHEBI:57540"/>
    </cofactor>
</comment>
<dbReference type="PANTHER" id="PTHR43725:SF47">
    <property type="entry name" value="UDP-GLUCOSE 4-EPIMERASE"/>
    <property type="match status" value="1"/>
</dbReference>
<comment type="caution">
    <text evidence="12">The sequence shown here is derived from an EMBL/GenBank/DDBJ whole genome shotgun (WGS) entry which is preliminary data.</text>
</comment>
<reference evidence="12 13" key="1">
    <citation type="submission" date="2023-05" db="EMBL/GenBank/DDBJ databases">
        <title>Draft genome of Paenibacillus sp. CCS26.</title>
        <authorList>
            <person name="Akita H."/>
            <person name="Shinto Y."/>
            <person name="Kimura Z."/>
        </authorList>
    </citation>
    <scope>NUCLEOTIDE SEQUENCE [LARGE SCALE GENOMIC DNA]</scope>
    <source>
        <strain evidence="12 13">CCS26</strain>
    </source>
</reference>
<comment type="pathway">
    <text evidence="3 10">Carbohydrate metabolism; galactose metabolism.</text>
</comment>
<organism evidence="12 13">
    <name type="scientific">Paenibacillus glycanilyticus</name>
    <dbReference type="NCBI Taxonomy" id="126569"/>
    <lineage>
        <taxon>Bacteria</taxon>
        <taxon>Bacillati</taxon>
        <taxon>Bacillota</taxon>
        <taxon>Bacilli</taxon>
        <taxon>Bacillales</taxon>
        <taxon>Paenibacillaceae</taxon>
        <taxon>Paenibacillus</taxon>
    </lineage>
</organism>
<evidence type="ECO:0000256" key="7">
    <source>
        <dbReference type="ARBA" id="ARBA00023027"/>
    </source>
</evidence>
<sequence length="346" mass="38368">MKVLVTGGAGYIGSHICVQLLEAGHELVVLDNLSNSNEEALIRVKELAGRDFTFYQISLQDRNAVERVFQKNELDAVVHLAGSKAVGESVSFPLDYYRNNVAGTLVLCEAMSRAGVRRLVFSSSATVYGKPDKCPIHEQSPLRANNPYGRSKLMIEDILHDLHASDPRWSIAVLRYFNPIGAHRSGLIGEDPKGEPNNLLPYITQVAIGQRDKLIIFGNDYPTPDGTGIRDYIHVEDLACGHLKALEKLGRQTGIAAYNLGTGKGYSVLDIVRVFERATGRHIPLQFADRRPGDVAESYAYPGKAKLELDWAAIRGIEEMCADAWRWQSLNPYGYLDVHRSYANTL</sequence>
<keyword evidence="13" id="KW-1185">Reference proteome</keyword>
<dbReference type="Gene3D" id="3.90.25.10">
    <property type="entry name" value="UDP-galactose 4-epimerase, domain 1"/>
    <property type="match status" value="1"/>
</dbReference>
<gene>
    <name evidence="12" type="primary">galE_2</name>
    <name evidence="12" type="ORF">PghCCS26_38290</name>
</gene>
<evidence type="ECO:0000256" key="1">
    <source>
        <dbReference type="ARBA" id="ARBA00000083"/>
    </source>
</evidence>
<dbReference type="Proteomes" id="UP001285921">
    <property type="component" value="Unassembled WGS sequence"/>
</dbReference>
<dbReference type="EMBL" id="BTCL01000014">
    <property type="protein sequence ID" value="GMK46700.1"/>
    <property type="molecule type" value="Genomic_DNA"/>
</dbReference>
<dbReference type="EC" id="5.1.3.2" evidence="5 10"/>
<keyword evidence="10" id="KW-0119">Carbohydrate metabolism</keyword>
<protein>
    <recommendedName>
        <fullName evidence="6 10">UDP-glucose 4-epimerase</fullName>
        <ecNumber evidence="5 10">5.1.3.2</ecNumber>
    </recommendedName>
</protein>
<dbReference type="SUPFAM" id="SSF51735">
    <property type="entry name" value="NAD(P)-binding Rossmann-fold domains"/>
    <property type="match status" value="1"/>
</dbReference>
<evidence type="ECO:0000256" key="3">
    <source>
        <dbReference type="ARBA" id="ARBA00004947"/>
    </source>
</evidence>
<proteinExistence type="inferred from homology"/>
<accession>A0ABQ6NNM1</accession>
<evidence type="ECO:0000259" key="11">
    <source>
        <dbReference type="Pfam" id="PF01370"/>
    </source>
</evidence>
<feature type="domain" description="NAD-dependent epimerase/dehydratase" evidence="11">
    <location>
        <begin position="3"/>
        <end position="261"/>
    </location>
</feature>
<evidence type="ECO:0000313" key="12">
    <source>
        <dbReference type="EMBL" id="GMK46700.1"/>
    </source>
</evidence>
<dbReference type="Gene3D" id="3.40.50.720">
    <property type="entry name" value="NAD(P)-binding Rossmann-like Domain"/>
    <property type="match status" value="1"/>
</dbReference>
<comment type="catalytic activity">
    <reaction evidence="1 10">
        <text>UDP-alpha-D-glucose = UDP-alpha-D-galactose</text>
        <dbReference type="Rhea" id="RHEA:22168"/>
        <dbReference type="ChEBI" id="CHEBI:58885"/>
        <dbReference type="ChEBI" id="CHEBI:66914"/>
        <dbReference type="EC" id="5.1.3.2"/>
    </reaction>
</comment>
<comment type="similarity">
    <text evidence="4 10">Belongs to the NAD(P)-dependent epimerase/dehydratase family.</text>
</comment>
<keyword evidence="9 10" id="KW-0413">Isomerase</keyword>
<dbReference type="InterPro" id="IPR001509">
    <property type="entry name" value="Epimerase_deHydtase"/>
</dbReference>
<evidence type="ECO:0000313" key="13">
    <source>
        <dbReference type="Proteomes" id="UP001285921"/>
    </source>
</evidence>
<dbReference type="Pfam" id="PF01370">
    <property type="entry name" value="Epimerase"/>
    <property type="match status" value="1"/>
</dbReference>
<evidence type="ECO:0000256" key="10">
    <source>
        <dbReference type="RuleBase" id="RU366046"/>
    </source>
</evidence>
<dbReference type="NCBIfam" id="NF007956">
    <property type="entry name" value="PRK10675.1"/>
    <property type="match status" value="1"/>
</dbReference>
<name>A0ABQ6NNM1_9BACL</name>
<dbReference type="PANTHER" id="PTHR43725">
    <property type="entry name" value="UDP-GLUCOSE 4-EPIMERASE"/>
    <property type="match status" value="1"/>
</dbReference>
<evidence type="ECO:0000256" key="9">
    <source>
        <dbReference type="ARBA" id="ARBA00023235"/>
    </source>
</evidence>
<keyword evidence="8" id="KW-0299">Galactose metabolism</keyword>
<dbReference type="InterPro" id="IPR036291">
    <property type="entry name" value="NAD(P)-bd_dom_sf"/>
</dbReference>
<keyword evidence="7 10" id="KW-0520">NAD</keyword>
<evidence type="ECO:0000256" key="8">
    <source>
        <dbReference type="ARBA" id="ARBA00023144"/>
    </source>
</evidence>
<dbReference type="InterPro" id="IPR005886">
    <property type="entry name" value="UDP_G4E"/>
</dbReference>
<dbReference type="CDD" id="cd05247">
    <property type="entry name" value="UDP_G4E_1_SDR_e"/>
    <property type="match status" value="1"/>
</dbReference>
<evidence type="ECO:0000256" key="4">
    <source>
        <dbReference type="ARBA" id="ARBA00007637"/>
    </source>
</evidence>
<evidence type="ECO:0000256" key="2">
    <source>
        <dbReference type="ARBA" id="ARBA00001911"/>
    </source>
</evidence>
<evidence type="ECO:0000256" key="5">
    <source>
        <dbReference type="ARBA" id="ARBA00013189"/>
    </source>
</evidence>
<comment type="subunit">
    <text evidence="10">Homodimer.</text>
</comment>
<dbReference type="NCBIfam" id="TIGR01179">
    <property type="entry name" value="galE"/>
    <property type="match status" value="1"/>
</dbReference>